<comment type="catalytic activity">
    <reaction evidence="10 11">
        <text>uridine(44) in tRNA(Ser) + S-adenosyl-L-methionine = 2'-O-methyluridine(44) in tRNA(Ser) + S-adenosyl-L-homocysteine + H(+)</text>
        <dbReference type="Rhea" id="RHEA:43100"/>
        <dbReference type="Rhea" id="RHEA-COMP:10339"/>
        <dbReference type="Rhea" id="RHEA-COMP:10340"/>
        <dbReference type="ChEBI" id="CHEBI:15378"/>
        <dbReference type="ChEBI" id="CHEBI:57856"/>
        <dbReference type="ChEBI" id="CHEBI:59789"/>
        <dbReference type="ChEBI" id="CHEBI:65315"/>
        <dbReference type="ChEBI" id="CHEBI:74478"/>
        <dbReference type="EC" id="2.1.1.211"/>
    </reaction>
</comment>
<dbReference type="EC" id="2.1.1.211" evidence="3 11"/>
<evidence type="ECO:0000256" key="2">
    <source>
        <dbReference type="ARBA" id="ARBA00009056"/>
    </source>
</evidence>
<dbReference type="EMBL" id="LNZH02000208">
    <property type="protein sequence ID" value="OCB85749.1"/>
    <property type="molecule type" value="Genomic_DNA"/>
</dbReference>
<dbReference type="OrthoDB" id="10047021at2759"/>
<evidence type="ECO:0000256" key="11">
    <source>
        <dbReference type="RuleBase" id="RU368004"/>
    </source>
</evidence>
<dbReference type="InterPro" id="IPR011671">
    <property type="entry name" value="tRNA_uracil_MeTrfase"/>
</dbReference>
<evidence type="ECO:0000313" key="13">
    <source>
        <dbReference type="Proteomes" id="UP000757232"/>
    </source>
</evidence>
<comment type="function">
    <text evidence="11">Adenosyl-L-methionine (AdoMet)-dependent tRNA (uracil-O(2)-)-methyltransferase.</text>
</comment>
<dbReference type="PANTHER" id="PTHR21210:SF0">
    <property type="entry name" value="TRNA (URACIL-O(2)-)-METHYLTRANSFERASE-RELATED"/>
    <property type="match status" value="1"/>
</dbReference>
<evidence type="ECO:0000256" key="3">
    <source>
        <dbReference type="ARBA" id="ARBA00012795"/>
    </source>
</evidence>
<sequence>MSDHSWGPLEFTTGRSEWIPVCSCAVDFPLDTFEPAVSQLIHHPEYNSSLILRSEIIEESDKIPADGVVPQLQNLRFKRTIHRRLLPRRPGRDPPIEQNCSFYSPAAKNASLCDADSAKGGCETPVTCVVLTPRLEKDAQMPYYHPAVSHIAFRYLSSAARDASRASSIRIEVILQPDAPDPKDVNSRLYRTCLALLETVHRYCWGVVVRYRKQAHHDCIVSREEYQDLYLIMRERYKDLVNRWHENTDPLKHVYEVDIGIATFLMLLWKQGTGEASKSVSDPENVNDAEVGEKKPWRDWPRPRGGFLDFGCGNGLLVHILVSEGYAGEGIDVRARQSWRHYPPETQAHLHVHALNPLDLPISSSESVPVILNPFLKPGVFIIANHADELSPWTPVLATLSAASGFLSIPCCAWSFDARFDRAQMSLYNSGKINRDAPFALTPPDDTEVNCFIESLRLGGMSGDALKSAYAAYRVWLACLGIQCGWIAESEMLRIPSTRNWALVGRRRCGDESRSIENALAIIQQVRERGLFKTRRPEGKVGDH</sequence>
<dbReference type="GO" id="GO:0141101">
    <property type="term" value="F:tRNA(Ser) (uridine(44)-2'-O-)-methyltransferase activity"/>
    <property type="evidence" value="ECO:0007669"/>
    <property type="project" value="UniProtKB-EC"/>
</dbReference>
<keyword evidence="6 11" id="KW-0489">Methyltransferase</keyword>
<evidence type="ECO:0000256" key="8">
    <source>
        <dbReference type="ARBA" id="ARBA00022691"/>
    </source>
</evidence>
<dbReference type="GO" id="GO:0005737">
    <property type="term" value="C:cytoplasm"/>
    <property type="evidence" value="ECO:0007669"/>
    <property type="project" value="UniProtKB-SubCell"/>
</dbReference>
<evidence type="ECO:0000256" key="10">
    <source>
        <dbReference type="ARBA" id="ARBA00047957"/>
    </source>
</evidence>
<evidence type="ECO:0000256" key="7">
    <source>
        <dbReference type="ARBA" id="ARBA00022679"/>
    </source>
</evidence>
<accession>A0A9Q5HTN9</accession>
<dbReference type="Proteomes" id="UP000757232">
    <property type="component" value="Unassembled WGS sequence"/>
</dbReference>
<keyword evidence="8 11" id="KW-0949">S-adenosyl-L-methionine</keyword>
<proteinExistence type="inferred from homology"/>
<name>A0A9Q5HTN9_SANBA</name>
<keyword evidence="7 11" id="KW-0808">Transferase</keyword>
<keyword evidence="9 11" id="KW-0819">tRNA processing</keyword>
<protein>
    <recommendedName>
        <fullName evidence="4 11">tRNA (uracil-O(2)-)-methyltransferase</fullName>
        <ecNumber evidence="3 11">2.1.1.211</ecNumber>
    </recommendedName>
</protein>
<evidence type="ECO:0000313" key="12">
    <source>
        <dbReference type="EMBL" id="OCB85749.1"/>
    </source>
</evidence>
<dbReference type="AlphaFoldDB" id="A0A9Q5HTN9"/>
<evidence type="ECO:0000256" key="6">
    <source>
        <dbReference type="ARBA" id="ARBA00022603"/>
    </source>
</evidence>
<dbReference type="Pfam" id="PF07757">
    <property type="entry name" value="AdoMet_MTase"/>
    <property type="match status" value="2"/>
</dbReference>
<comment type="subcellular location">
    <subcellularLocation>
        <location evidence="1 11">Cytoplasm</location>
    </subcellularLocation>
</comment>
<comment type="similarity">
    <text evidence="2 11">Belongs to the TRM44 family.</text>
</comment>
<comment type="caution">
    <text evidence="12">The sequence shown here is derived from an EMBL/GenBank/DDBJ whole genome shotgun (WGS) entry which is preliminary data.</text>
</comment>
<reference evidence="12" key="1">
    <citation type="submission" date="2016-06" db="EMBL/GenBank/DDBJ databases">
        <title>Draft Genome sequence of the fungus Inonotus baumii.</title>
        <authorList>
            <person name="Zhu H."/>
            <person name="Lin W."/>
        </authorList>
    </citation>
    <scope>NUCLEOTIDE SEQUENCE</scope>
    <source>
        <strain evidence="12">821</strain>
    </source>
</reference>
<dbReference type="GO" id="GO:0030488">
    <property type="term" value="P:tRNA methylation"/>
    <property type="evidence" value="ECO:0007669"/>
    <property type="project" value="UniProtKB-UniRule"/>
</dbReference>
<evidence type="ECO:0000256" key="1">
    <source>
        <dbReference type="ARBA" id="ARBA00004496"/>
    </source>
</evidence>
<evidence type="ECO:0000256" key="4">
    <source>
        <dbReference type="ARBA" id="ARBA00017788"/>
    </source>
</evidence>
<evidence type="ECO:0000256" key="5">
    <source>
        <dbReference type="ARBA" id="ARBA00022490"/>
    </source>
</evidence>
<keyword evidence="5 11" id="KW-0963">Cytoplasm</keyword>
<keyword evidence="13" id="KW-1185">Reference proteome</keyword>
<evidence type="ECO:0000256" key="9">
    <source>
        <dbReference type="ARBA" id="ARBA00022694"/>
    </source>
</evidence>
<organism evidence="12 13">
    <name type="scientific">Sanghuangporus baumii</name>
    <name type="common">Phellinus baumii</name>
    <dbReference type="NCBI Taxonomy" id="108892"/>
    <lineage>
        <taxon>Eukaryota</taxon>
        <taxon>Fungi</taxon>
        <taxon>Dikarya</taxon>
        <taxon>Basidiomycota</taxon>
        <taxon>Agaricomycotina</taxon>
        <taxon>Agaricomycetes</taxon>
        <taxon>Hymenochaetales</taxon>
        <taxon>Hymenochaetaceae</taxon>
        <taxon>Sanghuangporus</taxon>
    </lineage>
</organism>
<dbReference type="PANTHER" id="PTHR21210">
    <property type="entry name" value="TRNA (URACIL-O(2)-)-METHYLTRANSFERASE-RELATED"/>
    <property type="match status" value="1"/>
</dbReference>
<gene>
    <name evidence="12" type="ORF">A7U60_g7401</name>
</gene>